<evidence type="ECO:0000313" key="2">
    <source>
        <dbReference type="EMBL" id="GAA4487184.1"/>
    </source>
</evidence>
<dbReference type="Proteomes" id="UP001500731">
    <property type="component" value="Unassembled WGS sequence"/>
</dbReference>
<keyword evidence="1" id="KW-1133">Transmembrane helix</keyword>
<organism evidence="2 3">
    <name type="scientific">Microbacterium panaciterrae</name>
    <dbReference type="NCBI Taxonomy" id="985759"/>
    <lineage>
        <taxon>Bacteria</taxon>
        <taxon>Bacillati</taxon>
        <taxon>Actinomycetota</taxon>
        <taxon>Actinomycetes</taxon>
        <taxon>Micrococcales</taxon>
        <taxon>Microbacteriaceae</taxon>
        <taxon>Microbacterium</taxon>
    </lineage>
</organism>
<name>A0ABP8PJR9_9MICO</name>
<keyword evidence="3" id="KW-1185">Reference proteome</keyword>
<dbReference type="RefSeq" id="WP_345187335.1">
    <property type="nucleotide sequence ID" value="NZ_BAABGP010000017.1"/>
</dbReference>
<keyword evidence="1" id="KW-0472">Membrane</keyword>
<feature type="transmembrane region" description="Helical" evidence="1">
    <location>
        <begin position="70"/>
        <end position="92"/>
    </location>
</feature>
<comment type="caution">
    <text evidence="2">The sequence shown here is derived from an EMBL/GenBank/DDBJ whole genome shotgun (WGS) entry which is preliminary data.</text>
</comment>
<evidence type="ECO:0000313" key="3">
    <source>
        <dbReference type="Proteomes" id="UP001500731"/>
    </source>
</evidence>
<dbReference type="EMBL" id="BAABGP010000017">
    <property type="protein sequence ID" value="GAA4487184.1"/>
    <property type="molecule type" value="Genomic_DNA"/>
</dbReference>
<protein>
    <recommendedName>
        <fullName evidence="4">DNA/RNA endonuclease G</fullName>
    </recommendedName>
</protein>
<accession>A0ABP8PJR9</accession>
<keyword evidence="1" id="KW-0812">Transmembrane</keyword>
<proteinExistence type="predicted"/>
<evidence type="ECO:0000256" key="1">
    <source>
        <dbReference type="SAM" id="Phobius"/>
    </source>
</evidence>
<gene>
    <name evidence="2" type="ORF">GCM10023171_24460</name>
</gene>
<reference evidence="3" key="1">
    <citation type="journal article" date="2019" name="Int. J. Syst. Evol. Microbiol.">
        <title>The Global Catalogue of Microorganisms (GCM) 10K type strain sequencing project: providing services to taxonomists for standard genome sequencing and annotation.</title>
        <authorList>
            <consortium name="The Broad Institute Genomics Platform"/>
            <consortium name="The Broad Institute Genome Sequencing Center for Infectious Disease"/>
            <person name="Wu L."/>
            <person name="Ma J."/>
        </authorList>
    </citation>
    <scope>NUCLEOTIDE SEQUENCE [LARGE SCALE GENOMIC DNA]</scope>
    <source>
        <strain evidence="3">JCM 17839</strain>
    </source>
</reference>
<evidence type="ECO:0008006" key="4">
    <source>
        <dbReference type="Google" id="ProtNLM"/>
    </source>
</evidence>
<sequence>MTRTVLTRVLRREMHSPRTAAAVVVLVLTAAAAVYAGVEIVLQLVGAGPLLLTPGTALGRLIALPSTQPAAAVIAGGAVTAILGVLLIWLALSPGRRPRHQLGVSSHAVVVDNGVIASAVAERVRRELDLAKDAVVVGVSHRSADVTARPEPGQDLERQRVRAVAEAELARYETRPRLRVRARVLRAADAEPMR</sequence>